<gene>
    <name evidence="1" type="ORF">METZ01_LOCUS337695</name>
</gene>
<dbReference type="AlphaFoldDB" id="A0A382QKM0"/>
<proteinExistence type="predicted"/>
<accession>A0A382QKM0</accession>
<evidence type="ECO:0000313" key="1">
    <source>
        <dbReference type="EMBL" id="SVC84841.1"/>
    </source>
</evidence>
<reference evidence="1" key="1">
    <citation type="submission" date="2018-05" db="EMBL/GenBank/DDBJ databases">
        <authorList>
            <person name="Lanie J.A."/>
            <person name="Ng W.-L."/>
            <person name="Kazmierczak K.M."/>
            <person name="Andrzejewski T.M."/>
            <person name="Davidsen T.M."/>
            <person name="Wayne K.J."/>
            <person name="Tettelin H."/>
            <person name="Glass J.I."/>
            <person name="Rusch D."/>
            <person name="Podicherti R."/>
            <person name="Tsui H.-C.T."/>
            <person name="Winkler M.E."/>
        </authorList>
    </citation>
    <scope>NUCLEOTIDE SEQUENCE</scope>
</reference>
<sequence>MIDIARCGKVSNKLYFESKKESKMNQNMNIKTRSRYVVDNYYYNMKIVLKNLN</sequence>
<organism evidence="1">
    <name type="scientific">marine metagenome</name>
    <dbReference type="NCBI Taxonomy" id="408172"/>
    <lineage>
        <taxon>unclassified sequences</taxon>
        <taxon>metagenomes</taxon>
        <taxon>ecological metagenomes</taxon>
    </lineage>
</organism>
<name>A0A382QKM0_9ZZZZ</name>
<dbReference type="EMBL" id="UINC01114498">
    <property type="protein sequence ID" value="SVC84841.1"/>
    <property type="molecule type" value="Genomic_DNA"/>
</dbReference>
<protein>
    <submittedName>
        <fullName evidence="1">Uncharacterized protein</fullName>
    </submittedName>
</protein>